<feature type="domain" description="RING-type" evidence="12">
    <location>
        <begin position="250"/>
        <end position="295"/>
    </location>
</feature>
<keyword evidence="15" id="KW-1185">Reference proteome</keyword>
<dbReference type="AlphaFoldDB" id="A0A3M0IQ40"/>
<comment type="caution">
    <text evidence="14">The sequence shown here is derived from an EMBL/GenBank/DDBJ whole genome shotgun (WGS) entry which is preliminary data.</text>
</comment>
<feature type="region of interest" description="Disordered" evidence="10">
    <location>
        <begin position="105"/>
        <end position="138"/>
    </location>
</feature>
<evidence type="ECO:0000256" key="1">
    <source>
        <dbReference type="ARBA" id="ARBA00004123"/>
    </source>
</evidence>
<dbReference type="PANTHER" id="PTHR45888:SF2">
    <property type="entry name" value="HISTONE-LYSINE N-METHYLTRANSFERASE 2D"/>
    <property type="match status" value="1"/>
</dbReference>
<evidence type="ECO:0000256" key="2">
    <source>
        <dbReference type="ARBA" id="ARBA00022723"/>
    </source>
</evidence>
<dbReference type="InterPro" id="IPR013083">
    <property type="entry name" value="Znf_RING/FYVE/PHD"/>
</dbReference>
<feature type="compositionally biased region" description="Basic and acidic residues" evidence="10">
    <location>
        <begin position="15"/>
        <end position="28"/>
    </location>
</feature>
<comment type="subcellular location">
    <subcellularLocation>
        <location evidence="1">Nucleus</location>
    </subcellularLocation>
</comment>
<name>A0A3M0IQ40_HIRRU</name>
<dbReference type="PANTHER" id="PTHR45888">
    <property type="entry name" value="HL01030P-RELATED"/>
    <property type="match status" value="1"/>
</dbReference>
<organism evidence="14 15">
    <name type="scientific">Hirundo rustica rustica</name>
    <dbReference type="NCBI Taxonomy" id="333673"/>
    <lineage>
        <taxon>Eukaryota</taxon>
        <taxon>Metazoa</taxon>
        <taxon>Chordata</taxon>
        <taxon>Craniata</taxon>
        <taxon>Vertebrata</taxon>
        <taxon>Euteleostomi</taxon>
        <taxon>Archelosauria</taxon>
        <taxon>Archosauria</taxon>
        <taxon>Dinosauria</taxon>
        <taxon>Saurischia</taxon>
        <taxon>Theropoda</taxon>
        <taxon>Coelurosauria</taxon>
        <taxon>Aves</taxon>
        <taxon>Neognathae</taxon>
        <taxon>Neoaves</taxon>
        <taxon>Telluraves</taxon>
        <taxon>Australaves</taxon>
        <taxon>Passeriformes</taxon>
        <taxon>Sylvioidea</taxon>
        <taxon>Hirundinidae</taxon>
        <taxon>Hirundo</taxon>
    </lineage>
</organism>
<keyword evidence="8" id="KW-0539">Nucleus</keyword>
<evidence type="ECO:0000256" key="7">
    <source>
        <dbReference type="ARBA" id="ARBA00023163"/>
    </source>
</evidence>
<keyword evidence="5" id="KW-0862">Zinc</keyword>
<dbReference type="SMART" id="SM00249">
    <property type="entry name" value="PHD"/>
    <property type="match status" value="3"/>
</dbReference>
<accession>A0A3M0IQ40</accession>
<keyword evidence="4 9" id="KW-0863">Zinc-finger</keyword>
<evidence type="ECO:0000313" key="15">
    <source>
        <dbReference type="Proteomes" id="UP000269221"/>
    </source>
</evidence>
<keyword evidence="3" id="KW-0677">Repeat</keyword>
<dbReference type="GO" id="GO:0008270">
    <property type="term" value="F:zinc ion binding"/>
    <property type="evidence" value="ECO:0007669"/>
    <property type="project" value="UniProtKB-KW"/>
</dbReference>
<feature type="compositionally biased region" description="Basic and acidic residues" evidence="10">
    <location>
        <begin position="105"/>
        <end position="115"/>
    </location>
</feature>
<dbReference type="FunFam" id="3.30.40.10:FF:000852">
    <property type="entry name" value="Histone-lysine N-methyltransferase 2C"/>
    <property type="match status" value="1"/>
</dbReference>
<evidence type="ECO:0000256" key="3">
    <source>
        <dbReference type="ARBA" id="ARBA00022737"/>
    </source>
</evidence>
<dbReference type="InterPro" id="IPR011011">
    <property type="entry name" value="Znf_FYVE_PHD"/>
</dbReference>
<dbReference type="InterPro" id="IPR019787">
    <property type="entry name" value="Znf_PHD-finger"/>
</dbReference>
<evidence type="ECO:0000259" key="11">
    <source>
        <dbReference type="PROSITE" id="PS50016"/>
    </source>
</evidence>
<evidence type="ECO:0000256" key="9">
    <source>
        <dbReference type="PROSITE-ProRule" id="PRU00175"/>
    </source>
</evidence>
<proteinExistence type="predicted"/>
<dbReference type="EMBL" id="QRBI01000248">
    <property type="protein sequence ID" value="RMB90562.1"/>
    <property type="molecule type" value="Genomic_DNA"/>
</dbReference>
<dbReference type="Gene3D" id="3.30.40.10">
    <property type="entry name" value="Zinc/RING finger domain, C3HC4 (zinc finger)"/>
    <property type="match status" value="3"/>
</dbReference>
<evidence type="ECO:0000259" key="12">
    <source>
        <dbReference type="PROSITE" id="PS50089"/>
    </source>
</evidence>
<dbReference type="InterPro" id="IPR001841">
    <property type="entry name" value="Znf_RING"/>
</dbReference>
<evidence type="ECO:0000256" key="10">
    <source>
        <dbReference type="SAM" id="MobiDB-lite"/>
    </source>
</evidence>
<dbReference type="STRING" id="333673.A0A3M0IQ40"/>
<dbReference type="InterPro" id="IPR001965">
    <property type="entry name" value="Znf_PHD"/>
</dbReference>
<feature type="domain" description="PHD-type" evidence="13">
    <location>
        <begin position="137"/>
        <end position="239"/>
    </location>
</feature>
<dbReference type="GO" id="GO:0045944">
    <property type="term" value="P:positive regulation of transcription by RNA polymerase II"/>
    <property type="evidence" value="ECO:0007669"/>
    <property type="project" value="TreeGrafter"/>
</dbReference>
<reference evidence="14 15" key="1">
    <citation type="submission" date="2018-07" db="EMBL/GenBank/DDBJ databases">
        <title>A high quality draft genome assembly of the barn swallow (H. rustica rustica).</title>
        <authorList>
            <person name="Formenti G."/>
            <person name="Chiara M."/>
            <person name="Poveda L."/>
            <person name="Francoijs K.-J."/>
            <person name="Bonisoli-Alquati A."/>
            <person name="Canova L."/>
            <person name="Gianfranceschi L."/>
            <person name="Horner D.S."/>
            <person name="Saino N."/>
        </authorList>
    </citation>
    <scope>NUCLEOTIDE SEQUENCE [LARGE SCALE GENOMIC DNA]</scope>
    <source>
        <strain evidence="14">Chelidonia</strain>
        <tissue evidence="14">Blood</tissue>
    </source>
</reference>
<dbReference type="GO" id="GO:0044666">
    <property type="term" value="C:MLL3/4 complex"/>
    <property type="evidence" value="ECO:0007669"/>
    <property type="project" value="TreeGrafter"/>
</dbReference>
<sequence length="392" mass="41088">MSPLQLWPPRNAGGRMDEQKVPSEEKDAAAPADGVVASEEMGSAEGDPLKPPEGASAGTELESTGMEGPPEAGSPLGRRCALCNCGDWSLHGQRELQRFEPVPDWPERLVGHEPPDGPGQPPPGPSQLPPEPELAGDGLAQVGFSEGVTPAQLFEPTGHCWVHHWCAAWAAGAEPEAAGVARAVFSGISQKCECCGRAGATIPCRAAAGCSRLYHFPCAAASGCFQAVKTLRLLCPEHVAEAVDTEDARCSVCHGPGDLRDLVLCTGCGQHFHGACLGISLTPRKRSGWQCPRCKVCQTCRQPGRDGAMLVCEACDKGYHTSCTEPATQGLPTGSWKCKNCCTCSACGRQPAGFDSSCQASAVCGDCQRRRATADVPTAPEHSPRPSPPAQM</sequence>
<dbReference type="Proteomes" id="UP000269221">
    <property type="component" value="Unassembled WGS sequence"/>
</dbReference>
<feature type="compositionally biased region" description="Pro residues" evidence="10">
    <location>
        <begin position="116"/>
        <end position="132"/>
    </location>
</feature>
<dbReference type="PROSITE" id="PS50089">
    <property type="entry name" value="ZF_RING_2"/>
    <property type="match status" value="1"/>
</dbReference>
<evidence type="ECO:0008006" key="16">
    <source>
        <dbReference type="Google" id="ProtNLM"/>
    </source>
</evidence>
<keyword evidence="7" id="KW-0804">Transcription</keyword>
<feature type="region of interest" description="Disordered" evidence="10">
    <location>
        <begin position="1"/>
        <end position="74"/>
    </location>
</feature>
<evidence type="ECO:0000313" key="14">
    <source>
        <dbReference type="EMBL" id="RMB90562.1"/>
    </source>
</evidence>
<dbReference type="GO" id="GO:0003713">
    <property type="term" value="F:transcription coactivator activity"/>
    <property type="evidence" value="ECO:0007669"/>
    <property type="project" value="TreeGrafter"/>
</dbReference>
<evidence type="ECO:0000256" key="4">
    <source>
        <dbReference type="ARBA" id="ARBA00022771"/>
    </source>
</evidence>
<evidence type="ECO:0000256" key="8">
    <source>
        <dbReference type="ARBA" id="ARBA00023242"/>
    </source>
</evidence>
<keyword evidence="2" id="KW-0479">Metal-binding</keyword>
<dbReference type="OrthoDB" id="308383at2759"/>
<feature type="domain" description="PHD-type" evidence="11">
    <location>
        <begin position="291"/>
        <end position="344"/>
    </location>
</feature>
<evidence type="ECO:0000256" key="5">
    <source>
        <dbReference type="ARBA" id="ARBA00022833"/>
    </source>
</evidence>
<dbReference type="PROSITE" id="PS51805">
    <property type="entry name" value="EPHD"/>
    <property type="match status" value="1"/>
</dbReference>
<dbReference type="CDD" id="cd15509">
    <property type="entry name" value="PHD1_KMT2C_like"/>
    <property type="match status" value="1"/>
</dbReference>
<dbReference type="InterPro" id="IPR034732">
    <property type="entry name" value="EPHD"/>
</dbReference>
<evidence type="ECO:0000259" key="13">
    <source>
        <dbReference type="PROSITE" id="PS51805"/>
    </source>
</evidence>
<keyword evidence="6" id="KW-0805">Transcription regulation</keyword>
<dbReference type="PROSITE" id="PS50016">
    <property type="entry name" value="ZF_PHD_2"/>
    <property type="match status" value="1"/>
</dbReference>
<dbReference type="Pfam" id="PF00628">
    <property type="entry name" value="PHD"/>
    <property type="match status" value="2"/>
</dbReference>
<protein>
    <recommendedName>
        <fullName evidence="16">PHD-type domain-containing protein</fullName>
    </recommendedName>
</protein>
<feature type="region of interest" description="Disordered" evidence="10">
    <location>
        <begin position="371"/>
        <end position="392"/>
    </location>
</feature>
<dbReference type="GO" id="GO:0042800">
    <property type="term" value="F:histone H3K4 methyltransferase activity"/>
    <property type="evidence" value="ECO:0007669"/>
    <property type="project" value="TreeGrafter"/>
</dbReference>
<evidence type="ECO:0000256" key="6">
    <source>
        <dbReference type="ARBA" id="ARBA00023015"/>
    </source>
</evidence>
<dbReference type="SUPFAM" id="SSF57903">
    <property type="entry name" value="FYVE/PHD zinc finger"/>
    <property type="match status" value="2"/>
</dbReference>
<gene>
    <name evidence="14" type="ORF">DUI87_33024</name>
</gene>